<dbReference type="NCBIfam" id="TIGR02937">
    <property type="entry name" value="sigma70-ECF"/>
    <property type="match status" value="1"/>
</dbReference>
<dbReference type="Gene3D" id="1.10.10.10">
    <property type="entry name" value="Winged helix-like DNA-binding domain superfamily/Winged helix DNA-binding domain"/>
    <property type="match status" value="1"/>
</dbReference>
<dbReference type="InterPro" id="IPR013324">
    <property type="entry name" value="RNA_pol_sigma_r3/r4-like"/>
</dbReference>
<sequence length="193" mass="21365">MPGEDITQLLAQARDGGTARMDAVFEALYPELRRLAGSRMAGRDSTLTPTVLVHELFLRISQGAPLSVVDRQHFFAASARAMRWILVEHARQRATGKRGGDQVMVSLDDRIPDAPQARTSMLALEQGLQALDAISPRRRQIVELRWLAGMEFAEIASMLDISERTVYREWDRARAFLQAMLDDEAGGGACDGA</sequence>
<dbReference type="Pfam" id="PF07638">
    <property type="entry name" value="Sigma70_ECF"/>
    <property type="match status" value="1"/>
</dbReference>
<protein>
    <submittedName>
        <fullName evidence="5">Sigma-70 family RNA polymerase sigma factor</fullName>
    </submittedName>
</protein>
<dbReference type="EMBL" id="VOHE01000003">
    <property type="protein sequence ID" value="TWT19633.1"/>
    <property type="molecule type" value="Genomic_DNA"/>
</dbReference>
<evidence type="ECO:0000256" key="1">
    <source>
        <dbReference type="ARBA" id="ARBA00023015"/>
    </source>
</evidence>
<dbReference type="RefSeq" id="WP_146312214.1">
    <property type="nucleotide sequence ID" value="NZ_VOHE01000003.1"/>
</dbReference>
<dbReference type="GO" id="GO:0016987">
    <property type="term" value="F:sigma factor activity"/>
    <property type="evidence" value="ECO:0007669"/>
    <property type="project" value="UniProtKB-KW"/>
</dbReference>
<dbReference type="OrthoDB" id="128473at2"/>
<dbReference type="InterPro" id="IPR053812">
    <property type="entry name" value="HTH_Sigma70_ECF-like"/>
</dbReference>
<dbReference type="PANTHER" id="PTHR43133">
    <property type="entry name" value="RNA POLYMERASE ECF-TYPE SIGMA FACTO"/>
    <property type="match status" value="1"/>
</dbReference>
<dbReference type="InterPro" id="IPR039425">
    <property type="entry name" value="RNA_pol_sigma-70-like"/>
</dbReference>
<gene>
    <name evidence="5" type="ORF">FQY79_07245</name>
</gene>
<dbReference type="PANTHER" id="PTHR43133:SF39">
    <property type="entry name" value="SIMILAR TO RNA POLYMERASE SIGMA-E FACTOR"/>
    <property type="match status" value="1"/>
</dbReference>
<accession>A0A5C5TZV7</accession>
<feature type="domain" description="RNA polymerase sigma-70 ECF-like HTH" evidence="4">
    <location>
        <begin position="4"/>
        <end position="182"/>
    </location>
</feature>
<evidence type="ECO:0000256" key="2">
    <source>
        <dbReference type="ARBA" id="ARBA00023082"/>
    </source>
</evidence>
<dbReference type="NCBIfam" id="TIGR02999">
    <property type="entry name" value="Sig-70_X6"/>
    <property type="match status" value="1"/>
</dbReference>
<keyword evidence="1" id="KW-0805">Transcription regulation</keyword>
<evidence type="ECO:0000259" key="4">
    <source>
        <dbReference type="Pfam" id="PF07638"/>
    </source>
</evidence>
<reference evidence="5 6" key="1">
    <citation type="submission" date="2019-07" db="EMBL/GenBank/DDBJ databases">
        <title>Luteimonas sp. YD-1 nov., isolated from acidic soil.</title>
        <authorList>
            <person name="Zhou J."/>
        </authorList>
    </citation>
    <scope>NUCLEOTIDE SEQUENCE [LARGE SCALE GENOMIC DNA]</scope>
    <source>
        <strain evidence="5 6">YD-1</strain>
    </source>
</reference>
<evidence type="ECO:0000256" key="3">
    <source>
        <dbReference type="ARBA" id="ARBA00023163"/>
    </source>
</evidence>
<dbReference type="GO" id="GO:0006352">
    <property type="term" value="P:DNA-templated transcription initiation"/>
    <property type="evidence" value="ECO:0007669"/>
    <property type="project" value="InterPro"/>
</dbReference>
<comment type="caution">
    <text evidence="5">The sequence shown here is derived from an EMBL/GenBank/DDBJ whole genome shotgun (WGS) entry which is preliminary data.</text>
</comment>
<dbReference type="InterPro" id="IPR036388">
    <property type="entry name" value="WH-like_DNA-bd_sf"/>
</dbReference>
<evidence type="ECO:0000313" key="5">
    <source>
        <dbReference type="EMBL" id="TWT19633.1"/>
    </source>
</evidence>
<dbReference type="SUPFAM" id="SSF88659">
    <property type="entry name" value="Sigma3 and sigma4 domains of RNA polymerase sigma factors"/>
    <property type="match status" value="1"/>
</dbReference>
<name>A0A5C5TZV7_9GAMM</name>
<dbReference type="InterPro" id="IPR014284">
    <property type="entry name" value="RNA_pol_sigma-70_dom"/>
</dbReference>
<dbReference type="Proteomes" id="UP000315949">
    <property type="component" value="Unassembled WGS sequence"/>
</dbReference>
<dbReference type="InterPro" id="IPR011517">
    <property type="entry name" value="RNA_pol_sigma70_ECF-like"/>
</dbReference>
<organism evidence="5 6">
    <name type="scientific">Luteimonas wenzhouensis</name>
    <dbReference type="NCBI Taxonomy" id="2599615"/>
    <lineage>
        <taxon>Bacteria</taxon>
        <taxon>Pseudomonadati</taxon>
        <taxon>Pseudomonadota</taxon>
        <taxon>Gammaproteobacteria</taxon>
        <taxon>Lysobacterales</taxon>
        <taxon>Lysobacteraceae</taxon>
        <taxon>Luteimonas</taxon>
    </lineage>
</organism>
<keyword evidence="6" id="KW-1185">Reference proteome</keyword>
<proteinExistence type="predicted"/>
<evidence type="ECO:0000313" key="6">
    <source>
        <dbReference type="Proteomes" id="UP000315949"/>
    </source>
</evidence>
<dbReference type="AlphaFoldDB" id="A0A5C5TZV7"/>
<keyword evidence="2" id="KW-0731">Sigma factor</keyword>
<keyword evidence="3" id="KW-0804">Transcription</keyword>